<reference evidence="3" key="1">
    <citation type="journal article" date="2019" name="Int. J. Syst. Evol. Microbiol.">
        <title>The Global Catalogue of Microorganisms (GCM) 10K type strain sequencing project: providing services to taxonomists for standard genome sequencing and annotation.</title>
        <authorList>
            <consortium name="The Broad Institute Genomics Platform"/>
            <consortium name="The Broad Institute Genome Sequencing Center for Infectious Disease"/>
            <person name="Wu L."/>
            <person name="Ma J."/>
        </authorList>
    </citation>
    <scope>NUCLEOTIDE SEQUENCE [LARGE SCALE GENOMIC DNA]</scope>
    <source>
        <strain evidence="3">CGMCC 4.7237</strain>
    </source>
</reference>
<dbReference type="CDD" id="cd00093">
    <property type="entry name" value="HTH_XRE"/>
    <property type="match status" value="1"/>
</dbReference>
<gene>
    <name evidence="2" type="ORF">ACFO3J_30810</name>
</gene>
<dbReference type="InterPro" id="IPR001387">
    <property type="entry name" value="Cro/C1-type_HTH"/>
</dbReference>
<proteinExistence type="predicted"/>
<dbReference type="EMBL" id="JBHSBB010000030">
    <property type="protein sequence ID" value="MFC4035829.1"/>
    <property type="molecule type" value="Genomic_DNA"/>
</dbReference>
<evidence type="ECO:0000259" key="1">
    <source>
        <dbReference type="PROSITE" id="PS50943"/>
    </source>
</evidence>
<sequence length="179" mass="20134">MAEEGAARSAGPERPLAEDYVAQRIKTEREVRGWSTVTLAERMTAAGHPINQSAIWRIESGKPRRRVNLDEALGFCKVFDITLDDLTAAPDHIANPKVRRLVGEYVEQWKQWRALGKAMDAIQAELREYTEAHPDQDDLVKALLTHELAVASNGEFRHHLGARPKMQSWLRTPDQGTAS</sequence>
<keyword evidence="3" id="KW-1185">Reference proteome</keyword>
<evidence type="ECO:0000313" key="3">
    <source>
        <dbReference type="Proteomes" id="UP001595765"/>
    </source>
</evidence>
<dbReference type="InterPro" id="IPR010982">
    <property type="entry name" value="Lambda_DNA-bd_dom_sf"/>
</dbReference>
<feature type="domain" description="HTH cro/C1-type" evidence="1">
    <location>
        <begin position="50"/>
        <end position="86"/>
    </location>
</feature>
<protein>
    <submittedName>
        <fullName evidence="2">Helix-turn-helix domain-containing protein</fullName>
    </submittedName>
</protein>
<dbReference type="PROSITE" id="PS50943">
    <property type="entry name" value="HTH_CROC1"/>
    <property type="match status" value="1"/>
</dbReference>
<dbReference type="Proteomes" id="UP001595765">
    <property type="component" value="Unassembled WGS sequence"/>
</dbReference>
<name>A0ABV8HY23_9ACTN</name>
<organism evidence="2 3">
    <name type="scientific">Streptomyces polygonati</name>
    <dbReference type="NCBI Taxonomy" id="1617087"/>
    <lineage>
        <taxon>Bacteria</taxon>
        <taxon>Bacillati</taxon>
        <taxon>Actinomycetota</taxon>
        <taxon>Actinomycetes</taxon>
        <taxon>Kitasatosporales</taxon>
        <taxon>Streptomycetaceae</taxon>
        <taxon>Streptomyces</taxon>
    </lineage>
</organism>
<dbReference type="Gene3D" id="1.10.260.40">
    <property type="entry name" value="lambda repressor-like DNA-binding domains"/>
    <property type="match status" value="1"/>
</dbReference>
<evidence type="ECO:0000313" key="2">
    <source>
        <dbReference type="EMBL" id="MFC4035829.1"/>
    </source>
</evidence>
<dbReference type="SUPFAM" id="SSF47413">
    <property type="entry name" value="lambda repressor-like DNA-binding domains"/>
    <property type="match status" value="1"/>
</dbReference>
<comment type="caution">
    <text evidence="2">The sequence shown here is derived from an EMBL/GenBank/DDBJ whole genome shotgun (WGS) entry which is preliminary data.</text>
</comment>
<dbReference type="RefSeq" id="WP_386436464.1">
    <property type="nucleotide sequence ID" value="NZ_JBHSBB010000030.1"/>
</dbReference>
<accession>A0ABV8HY23</accession>